<dbReference type="GeneID" id="36591886"/>
<feature type="domain" description="2EXR" evidence="1">
    <location>
        <begin position="52"/>
        <end position="161"/>
    </location>
</feature>
<name>A0A2J6STT0_9HELO</name>
<dbReference type="AlphaFoldDB" id="A0A2J6STT0"/>
<protein>
    <recommendedName>
        <fullName evidence="1">2EXR domain-containing protein</fullName>
    </recommendedName>
</protein>
<gene>
    <name evidence="2" type="ORF">K444DRAFT_634941</name>
</gene>
<reference evidence="2 3" key="1">
    <citation type="submission" date="2016-04" db="EMBL/GenBank/DDBJ databases">
        <title>A degradative enzymes factory behind the ericoid mycorrhizal symbiosis.</title>
        <authorList>
            <consortium name="DOE Joint Genome Institute"/>
            <person name="Martino E."/>
            <person name="Morin E."/>
            <person name="Grelet G."/>
            <person name="Kuo A."/>
            <person name="Kohler A."/>
            <person name="Daghino S."/>
            <person name="Barry K."/>
            <person name="Choi C."/>
            <person name="Cichocki N."/>
            <person name="Clum A."/>
            <person name="Copeland A."/>
            <person name="Hainaut M."/>
            <person name="Haridas S."/>
            <person name="Labutti K."/>
            <person name="Lindquist E."/>
            <person name="Lipzen A."/>
            <person name="Khouja H.-R."/>
            <person name="Murat C."/>
            <person name="Ohm R."/>
            <person name="Olson A."/>
            <person name="Spatafora J."/>
            <person name="Veneault-Fourrey C."/>
            <person name="Henrissat B."/>
            <person name="Grigoriev I."/>
            <person name="Martin F."/>
            <person name="Perotto S."/>
        </authorList>
    </citation>
    <scope>NUCLEOTIDE SEQUENCE [LARGE SCALE GENOMIC DNA]</scope>
    <source>
        <strain evidence="2 3">E</strain>
    </source>
</reference>
<organism evidence="2 3">
    <name type="scientific">Hyaloscypha bicolor E</name>
    <dbReference type="NCBI Taxonomy" id="1095630"/>
    <lineage>
        <taxon>Eukaryota</taxon>
        <taxon>Fungi</taxon>
        <taxon>Dikarya</taxon>
        <taxon>Ascomycota</taxon>
        <taxon>Pezizomycotina</taxon>
        <taxon>Leotiomycetes</taxon>
        <taxon>Helotiales</taxon>
        <taxon>Hyaloscyphaceae</taxon>
        <taxon>Hyaloscypha</taxon>
        <taxon>Hyaloscypha bicolor</taxon>
    </lineage>
</organism>
<keyword evidence="3" id="KW-1185">Reference proteome</keyword>
<dbReference type="PANTHER" id="PTHR35910:SF6">
    <property type="entry name" value="2EXR DOMAIN-CONTAINING PROTEIN"/>
    <property type="match status" value="1"/>
</dbReference>
<proteinExistence type="predicted"/>
<dbReference type="OrthoDB" id="3473305at2759"/>
<dbReference type="InterPro" id="IPR045518">
    <property type="entry name" value="2EXR"/>
</dbReference>
<dbReference type="Proteomes" id="UP000235371">
    <property type="component" value="Unassembled WGS sequence"/>
</dbReference>
<evidence type="ECO:0000259" key="1">
    <source>
        <dbReference type="Pfam" id="PF20150"/>
    </source>
</evidence>
<evidence type="ECO:0000313" key="2">
    <source>
        <dbReference type="EMBL" id="PMD54186.1"/>
    </source>
</evidence>
<dbReference type="EMBL" id="KZ613866">
    <property type="protein sequence ID" value="PMD54186.1"/>
    <property type="molecule type" value="Genomic_DNA"/>
</dbReference>
<accession>A0A2J6STT0</accession>
<sequence>MDKSRLDLISGSPLPDFILDRLLSSNAGNVEKTHEDKEMIPFHPSSADSVQFCRFLDLPIELRLMIWRYLLPDGCYVQLRAPCHCTSCPSQRTWGVDRQWRLPNPGGLLGLGKTRRDKQPGPSTLRVCREARKETLQHYIALFEDDCTFTTVYFSPKWDILSLENCIGPFVKELHGFAPKLKEQLNIVKRISFGVGDSSRRNKRDGVVEFWFCFKGVEEVILNRYQHHPIDTVGIQKKLQRYRDRLAEWQNSPKCPKNAIKTIKVLTFDHVLHELQPTAAS</sequence>
<dbReference type="RefSeq" id="XP_024731090.1">
    <property type="nucleotide sequence ID" value="XM_024883809.1"/>
</dbReference>
<dbReference type="Pfam" id="PF20150">
    <property type="entry name" value="2EXR"/>
    <property type="match status" value="1"/>
</dbReference>
<dbReference type="PANTHER" id="PTHR35910">
    <property type="entry name" value="2EXR DOMAIN-CONTAINING PROTEIN"/>
    <property type="match status" value="1"/>
</dbReference>
<dbReference type="InParanoid" id="A0A2J6STT0"/>
<evidence type="ECO:0000313" key="3">
    <source>
        <dbReference type="Proteomes" id="UP000235371"/>
    </source>
</evidence>